<protein>
    <submittedName>
        <fullName evidence="3">DUF2007 domain-containing protein</fullName>
    </submittedName>
</protein>
<dbReference type="EMBL" id="DXEL01000001">
    <property type="protein sequence ID" value="HIX73442.1"/>
    <property type="molecule type" value="Genomic_DNA"/>
</dbReference>
<dbReference type="InterPro" id="IPR011322">
    <property type="entry name" value="N-reg_PII-like_a/b"/>
</dbReference>
<proteinExistence type="predicted"/>
<keyword evidence="1" id="KW-1133">Transmembrane helix</keyword>
<feature type="transmembrane region" description="Helical" evidence="1">
    <location>
        <begin position="104"/>
        <end position="125"/>
    </location>
</feature>
<gene>
    <name evidence="3" type="ORF">H9977_00045</name>
</gene>
<dbReference type="Gene3D" id="3.30.70.790">
    <property type="entry name" value="UreE, C-terminal domain"/>
    <property type="match status" value="1"/>
</dbReference>
<evidence type="ECO:0000256" key="1">
    <source>
        <dbReference type="SAM" id="Phobius"/>
    </source>
</evidence>
<organism evidence="3 4">
    <name type="scientific">Candidatus Parabacteroides intestinipullorum</name>
    <dbReference type="NCBI Taxonomy" id="2838723"/>
    <lineage>
        <taxon>Bacteria</taxon>
        <taxon>Pseudomonadati</taxon>
        <taxon>Bacteroidota</taxon>
        <taxon>Bacteroidia</taxon>
        <taxon>Bacteroidales</taxon>
        <taxon>Tannerellaceae</taxon>
        <taxon>Parabacteroides</taxon>
    </lineage>
</organism>
<evidence type="ECO:0000313" key="4">
    <source>
        <dbReference type="Proteomes" id="UP000886740"/>
    </source>
</evidence>
<dbReference type="InterPro" id="IPR018551">
    <property type="entry name" value="DUF2007"/>
</dbReference>
<sequence>MDKMVEIARFTYPSEAGPLMALLESEGIECYLRNELTSQLMAGYVDVGGARLEILEKDYDRALELMREGGYAQYVDMEDEPVMRVGGWTRHIPFLRDLPLERQILYFFIFIAVMLALFVYFGSLLSSN</sequence>
<evidence type="ECO:0000313" key="3">
    <source>
        <dbReference type="EMBL" id="HIX73442.1"/>
    </source>
</evidence>
<dbReference type="Proteomes" id="UP000886740">
    <property type="component" value="Unassembled WGS sequence"/>
</dbReference>
<comment type="caution">
    <text evidence="3">The sequence shown here is derived from an EMBL/GenBank/DDBJ whole genome shotgun (WGS) entry which is preliminary data.</text>
</comment>
<accession>A0A9D1X5W1</accession>
<feature type="domain" description="DUF2007" evidence="2">
    <location>
        <begin position="4"/>
        <end position="69"/>
    </location>
</feature>
<keyword evidence="1" id="KW-0812">Transmembrane</keyword>
<evidence type="ECO:0000259" key="2">
    <source>
        <dbReference type="Pfam" id="PF09413"/>
    </source>
</evidence>
<reference evidence="3" key="2">
    <citation type="submission" date="2021-04" db="EMBL/GenBank/DDBJ databases">
        <authorList>
            <person name="Gilroy R."/>
        </authorList>
    </citation>
    <scope>NUCLEOTIDE SEQUENCE</scope>
    <source>
        <strain evidence="3">ChiGjej6B6-14162</strain>
    </source>
</reference>
<name>A0A9D1X5W1_9BACT</name>
<dbReference type="AlphaFoldDB" id="A0A9D1X5W1"/>
<dbReference type="SUPFAM" id="SSF54913">
    <property type="entry name" value="GlnB-like"/>
    <property type="match status" value="1"/>
</dbReference>
<dbReference type="Pfam" id="PF09413">
    <property type="entry name" value="DUF2007"/>
    <property type="match status" value="1"/>
</dbReference>
<keyword evidence="1" id="KW-0472">Membrane</keyword>
<reference evidence="3" key="1">
    <citation type="journal article" date="2021" name="PeerJ">
        <title>Extensive microbial diversity within the chicken gut microbiome revealed by metagenomics and culture.</title>
        <authorList>
            <person name="Gilroy R."/>
            <person name="Ravi A."/>
            <person name="Getino M."/>
            <person name="Pursley I."/>
            <person name="Horton D.L."/>
            <person name="Alikhan N.F."/>
            <person name="Baker D."/>
            <person name="Gharbi K."/>
            <person name="Hall N."/>
            <person name="Watson M."/>
            <person name="Adriaenssens E.M."/>
            <person name="Foster-Nyarko E."/>
            <person name="Jarju S."/>
            <person name="Secka A."/>
            <person name="Antonio M."/>
            <person name="Oren A."/>
            <person name="Chaudhuri R.R."/>
            <person name="La Ragione R."/>
            <person name="Hildebrand F."/>
            <person name="Pallen M.J."/>
        </authorList>
    </citation>
    <scope>NUCLEOTIDE SEQUENCE</scope>
    <source>
        <strain evidence="3">ChiGjej6B6-14162</strain>
    </source>
</reference>